<organism evidence="1 2">
    <name type="scientific">Microcystis aeruginosa PCC 7806SL</name>
    <dbReference type="NCBI Taxonomy" id="1903187"/>
    <lineage>
        <taxon>Bacteria</taxon>
        <taxon>Bacillati</taxon>
        <taxon>Cyanobacteriota</taxon>
        <taxon>Cyanophyceae</taxon>
        <taxon>Oscillatoriophycideae</taxon>
        <taxon>Chroococcales</taxon>
        <taxon>Microcystaceae</taxon>
        <taxon>Microcystis</taxon>
    </lineage>
</organism>
<dbReference type="Proteomes" id="UP000192439">
    <property type="component" value="Chromosome"/>
</dbReference>
<dbReference type="AlphaFoldDB" id="A0AB33BVC0"/>
<gene>
    <name evidence="1" type="ORF">BH695_4623</name>
</gene>
<name>A0AB33BVC0_MICA7</name>
<reference evidence="1 2" key="1">
    <citation type="journal article" date="2018" name="Harmful Algae">
        <title>The highly heterogeneous methylated genomes and diverse restriction-modification systems of bloom-forming Microcystis.</title>
        <authorList>
            <person name="Zhao L."/>
            <person name="Song Y."/>
            <person name="Li L."/>
            <person name="Gan N."/>
            <person name="Brand J.J."/>
            <person name="Song L."/>
        </authorList>
    </citation>
    <scope>NUCLEOTIDE SEQUENCE [LARGE SCALE GENOMIC DNA]</scope>
    <source>
        <strain evidence="1 2">PCC 7806SL</strain>
    </source>
</reference>
<protein>
    <submittedName>
        <fullName evidence="1">Uncharacterized protein</fullName>
    </submittedName>
</protein>
<dbReference type="EMBL" id="CP020771">
    <property type="protein sequence ID" value="ARI83902.1"/>
    <property type="molecule type" value="Genomic_DNA"/>
</dbReference>
<keyword evidence="2" id="KW-1185">Reference proteome</keyword>
<accession>A0AB33BVC0</accession>
<sequence>MIPNPFLRLWLTPNSTLKTQLSIVSPQSPLSFKQDLI</sequence>
<evidence type="ECO:0000313" key="2">
    <source>
        <dbReference type="Proteomes" id="UP000192439"/>
    </source>
</evidence>
<proteinExistence type="predicted"/>
<evidence type="ECO:0000313" key="1">
    <source>
        <dbReference type="EMBL" id="ARI83902.1"/>
    </source>
</evidence>